<feature type="domain" description="GP-PDE" evidence="1">
    <location>
        <begin position="27"/>
        <end position="254"/>
    </location>
</feature>
<dbReference type="Pfam" id="PF03009">
    <property type="entry name" value="GDPD"/>
    <property type="match status" value="2"/>
</dbReference>
<dbReference type="CDD" id="cd08556">
    <property type="entry name" value="GDPD"/>
    <property type="match status" value="1"/>
</dbReference>
<dbReference type="PANTHER" id="PTHR46211:SF14">
    <property type="entry name" value="GLYCEROPHOSPHODIESTER PHOSPHODIESTERASE"/>
    <property type="match status" value="1"/>
</dbReference>
<dbReference type="AlphaFoldDB" id="A0A6J7KXA2"/>
<name>A0A6J7KXA2_9ZZZZ</name>
<dbReference type="Gene3D" id="3.20.20.190">
    <property type="entry name" value="Phosphatidylinositol (PI) phosphodiesterase"/>
    <property type="match status" value="2"/>
</dbReference>
<gene>
    <name evidence="2" type="ORF">UFOPK3564_04033</name>
</gene>
<protein>
    <submittedName>
        <fullName evidence="2">Unannotated protein</fullName>
    </submittedName>
</protein>
<dbReference type="SUPFAM" id="SSF51695">
    <property type="entry name" value="PLC-like phosphodiesterases"/>
    <property type="match status" value="1"/>
</dbReference>
<dbReference type="InterPro" id="IPR017946">
    <property type="entry name" value="PLC-like_Pdiesterase_TIM-brl"/>
</dbReference>
<dbReference type="InterPro" id="IPR030395">
    <property type="entry name" value="GP_PDE_dom"/>
</dbReference>
<evidence type="ECO:0000313" key="2">
    <source>
        <dbReference type="EMBL" id="CAB4960556.1"/>
    </source>
</evidence>
<dbReference type="EMBL" id="CAFBMK010000479">
    <property type="protein sequence ID" value="CAB4960556.1"/>
    <property type="molecule type" value="Genomic_DNA"/>
</dbReference>
<organism evidence="2">
    <name type="scientific">freshwater metagenome</name>
    <dbReference type="NCBI Taxonomy" id="449393"/>
    <lineage>
        <taxon>unclassified sequences</taxon>
        <taxon>metagenomes</taxon>
        <taxon>ecological metagenomes</taxon>
    </lineage>
</organism>
<dbReference type="GO" id="GO:0008081">
    <property type="term" value="F:phosphoric diester hydrolase activity"/>
    <property type="evidence" value="ECO:0007669"/>
    <property type="project" value="InterPro"/>
</dbReference>
<accession>A0A6J7KXA2</accession>
<reference evidence="2" key="1">
    <citation type="submission" date="2020-05" db="EMBL/GenBank/DDBJ databases">
        <authorList>
            <person name="Chiriac C."/>
            <person name="Salcher M."/>
            <person name="Ghai R."/>
            <person name="Kavagutti S V."/>
        </authorList>
    </citation>
    <scope>NUCLEOTIDE SEQUENCE</scope>
</reference>
<sequence>MSAPTSTVAPAPTDRWPGTAARAAGRTLRFGHMGCHAVVPGNTIASIEHAATLGVDVVEFDVLPRADGRLYLAHDPGDLAARPDAPSYEDALDRLREPDLEHLGVNVDAKVPGYERQIADALRARGMTDRVLVSAMEVPTLRALRRIAPALRLGRSIPRVYRDWYANRWTRVPTIGMILAARRYHPHLMVRELRAGHIDAVMAHWSLITPAFVRAITAHGELYVWTVDDADRATSIAATGVTGVTSNDPRLLRW</sequence>
<evidence type="ECO:0000259" key="1">
    <source>
        <dbReference type="PROSITE" id="PS51704"/>
    </source>
</evidence>
<proteinExistence type="predicted"/>
<dbReference type="PANTHER" id="PTHR46211">
    <property type="entry name" value="GLYCEROPHOSPHORYL DIESTER PHOSPHODIESTERASE"/>
    <property type="match status" value="1"/>
</dbReference>
<dbReference type="GO" id="GO:0006629">
    <property type="term" value="P:lipid metabolic process"/>
    <property type="evidence" value="ECO:0007669"/>
    <property type="project" value="InterPro"/>
</dbReference>
<dbReference type="PROSITE" id="PS51704">
    <property type="entry name" value="GP_PDE"/>
    <property type="match status" value="1"/>
</dbReference>